<feature type="compositionally biased region" description="Basic and acidic residues" evidence="1">
    <location>
        <begin position="30"/>
        <end position="46"/>
    </location>
</feature>
<dbReference type="EMBL" id="KQ982327">
    <property type="protein sequence ID" value="KYQ57700.1"/>
    <property type="molecule type" value="Genomic_DNA"/>
</dbReference>
<evidence type="ECO:0000313" key="2">
    <source>
        <dbReference type="EMBL" id="KYQ57700.1"/>
    </source>
</evidence>
<evidence type="ECO:0000256" key="1">
    <source>
        <dbReference type="SAM" id="MobiDB-lite"/>
    </source>
</evidence>
<feature type="region of interest" description="Disordered" evidence="1">
    <location>
        <begin position="1"/>
        <end position="47"/>
    </location>
</feature>
<dbReference type="Proteomes" id="UP000075809">
    <property type="component" value="Unassembled WGS sequence"/>
</dbReference>
<feature type="compositionally biased region" description="Polar residues" evidence="1">
    <location>
        <begin position="129"/>
        <end position="139"/>
    </location>
</feature>
<accession>A0A151XBL2</accession>
<dbReference type="AlphaFoldDB" id="A0A151XBL2"/>
<proteinExistence type="predicted"/>
<evidence type="ECO:0000313" key="3">
    <source>
        <dbReference type="Proteomes" id="UP000075809"/>
    </source>
</evidence>
<organism evidence="2 3">
    <name type="scientific">Mycetomoellerius zeteki</name>
    <dbReference type="NCBI Taxonomy" id="64791"/>
    <lineage>
        <taxon>Eukaryota</taxon>
        <taxon>Metazoa</taxon>
        <taxon>Ecdysozoa</taxon>
        <taxon>Arthropoda</taxon>
        <taxon>Hexapoda</taxon>
        <taxon>Insecta</taxon>
        <taxon>Pterygota</taxon>
        <taxon>Neoptera</taxon>
        <taxon>Endopterygota</taxon>
        <taxon>Hymenoptera</taxon>
        <taxon>Apocrita</taxon>
        <taxon>Aculeata</taxon>
        <taxon>Formicoidea</taxon>
        <taxon>Formicidae</taxon>
        <taxon>Myrmicinae</taxon>
        <taxon>Mycetomoellerius</taxon>
    </lineage>
</organism>
<feature type="region of interest" description="Disordered" evidence="1">
    <location>
        <begin position="120"/>
        <end position="139"/>
    </location>
</feature>
<sequence length="139" mass="15639">MSAPAGPLSPRDNTRHGMRFAPGVLGAVHPNREREAKSDMPERYWEKSGPLWPDTEIMLTGPIQMESRFPGVDRRVKNGPRVAWTHKVTISVEQISCDYKLMKHNDEEDENLRDVGDEEVATAGANDQLRVSQSESIDL</sequence>
<reference evidence="2 3" key="1">
    <citation type="submission" date="2015-09" db="EMBL/GenBank/DDBJ databases">
        <title>Trachymyrmex zeteki WGS genome.</title>
        <authorList>
            <person name="Nygaard S."/>
            <person name="Hu H."/>
            <person name="Boomsma J."/>
            <person name="Zhang G."/>
        </authorList>
    </citation>
    <scope>NUCLEOTIDE SEQUENCE [LARGE SCALE GENOMIC DNA]</scope>
    <source>
        <strain evidence="2">Tzet28-1</strain>
        <tissue evidence="2">Whole body</tissue>
    </source>
</reference>
<name>A0A151XBL2_9HYME</name>
<protein>
    <submittedName>
        <fullName evidence="2">Uncharacterized protein</fullName>
    </submittedName>
</protein>
<gene>
    <name evidence="2" type="ORF">ALC60_03340</name>
</gene>
<keyword evidence="3" id="KW-1185">Reference proteome</keyword>